<reference evidence="8" key="1">
    <citation type="submission" date="2021-03" db="EMBL/GenBank/DDBJ databases">
        <title>Whole genome shotgun sequence of Actinoplanes consettensis NBRC 14913.</title>
        <authorList>
            <person name="Komaki H."/>
            <person name="Tamura T."/>
        </authorList>
    </citation>
    <scope>NUCLEOTIDE SEQUENCE</scope>
    <source>
        <strain evidence="8">NBRC 14913</strain>
    </source>
</reference>
<evidence type="ECO:0000256" key="5">
    <source>
        <dbReference type="ARBA" id="ARBA00022989"/>
    </source>
</evidence>
<evidence type="ECO:0000256" key="6">
    <source>
        <dbReference type="ARBA" id="ARBA00023136"/>
    </source>
</evidence>
<protein>
    <submittedName>
        <fullName evidence="8">Cytochrome D ubiquinol oxidase subunit II</fullName>
    </submittedName>
</protein>
<evidence type="ECO:0000256" key="1">
    <source>
        <dbReference type="ARBA" id="ARBA00004651"/>
    </source>
</evidence>
<dbReference type="GO" id="GO:0005886">
    <property type="term" value="C:plasma membrane"/>
    <property type="evidence" value="ECO:0007669"/>
    <property type="project" value="UniProtKB-SubCell"/>
</dbReference>
<dbReference type="GO" id="GO:0009055">
    <property type="term" value="F:electron transfer activity"/>
    <property type="evidence" value="ECO:0007669"/>
    <property type="project" value="TreeGrafter"/>
</dbReference>
<proteinExistence type="inferred from homology"/>
<name>A0A919SWN9_9ACTN</name>
<keyword evidence="9" id="KW-1185">Reference proteome</keyword>
<comment type="subcellular location">
    <subcellularLocation>
        <location evidence="1">Cell membrane</location>
        <topology evidence="1">Multi-pass membrane protein</topology>
    </subcellularLocation>
</comment>
<evidence type="ECO:0000313" key="9">
    <source>
        <dbReference type="Proteomes" id="UP000680865"/>
    </source>
</evidence>
<evidence type="ECO:0000313" key="8">
    <source>
        <dbReference type="EMBL" id="GIM79867.1"/>
    </source>
</evidence>
<dbReference type="GO" id="GO:0016682">
    <property type="term" value="F:oxidoreductase activity, acting on diphenols and related substances as donors, oxygen as acceptor"/>
    <property type="evidence" value="ECO:0007669"/>
    <property type="project" value="TreeGrafter"/>
</dbReference>
<organism evidence="8 9">
    <name type="scientific">Winogradskya consettensis</name>
    <dbReference type="NCBI Taxonomy" id="113560"/>
    <lineage>
        <taxon>Bacteria</taxon>
        <taxon>Bacillati</taxon>
        <taxon>Actinomycetota</taxon>
        <taxon>Actinomycetes</taxon>
        <taxon>Micromonosporales</taxon>
        <taxon>Micromonosporaceae</taxon>
        <taxon>Winogradskya</taxon>
    </lineage>
</organism>
<keyword evidence="4 7" id="KW-0812">Transmembrane</keyword>
<gene>
    <name evidence="8" type="ORF">Aco04nite_67700</name>
</gene>
<feature type="transmembrane region" description="Helical" evidence="7">
    <location>
        <begin position="6"/>
        <end position="35"/>
    </location>
</feature>
<dbReference type="AlphaFoldDB" id="A0A919SWN9"/>
<feature type="transmembrane region" description="Helical" evidence="7">
    <location>
        <begin position="284"/>
        <end position="304"/>
    </location>
</feature>
<comment type="caution">
    <text evidence="8">The sequence shown here is derived from an EMBL/GenBank/DDBJ whole genome shotgun (WGS) entry which is preliminary data.</text>
</comment>
<evidence type="ECO:0000256" key="4">
    <source>
        <dbReference type="ARBA" id="ARBA00022692"/>
    </source>
</evidence>
<dbReference type="GO" id="GO:0019646">
    <property type="term" value="P:aerobic electron transport chain"/>
    <property type="evidence" value="ECO:0007669"/>
    <property type="project" value="TreeGrafter"/>
</dbReference>
<dbReference type="InterPro" id="IPR003317">
    <property type="entry name" value="Cyt-d_oxidase_su2"/>
</dbReference>
<dbReference type="PANTHER" id="PTHR43141">
    <property type="entry name" value="CYTOCHROME BD2 SUBUNIT II"/>
    <property type="match status" value="1"/>
</dbReference>
<dbReference type="RefSeq" id="WP_213001261.1">
    <property type="nucleotide sequence ID" value="NZ_BAAATW010000030.1"/>
</dbReference>
<sequence length="320" mass="33392">MTATLVAVALLVTATLYVTFGGADFGAGFWNLLAARDPGARRLIAASVTPVWESNHVWLVFGLVLFFTGFPAASASVWTVAAPALWLALLGIVLRGAAFAFLATTRTPGLRRLLNGTFAASSIVTPFCMGWAIGLVVSGHGWYFAPACGVLFVAAGAYLAAAYLVREARETPELERYFAVRAQWAGVVTGLSSIVCLVVLHTANARLADRLLGRALPLTALAAACGLAVVVRLFLHRTRGVRILAWTGIAAVVGAWGTAQYPVVVPRGGFTLAGSAAPEASLRALLVVAVLVVVLVVPSFLLLFSLQNRGALSGDDPPPG</sequence>
<evidence type="ECO:0000256" key="2">
    <source>
        <dbReference type="ARBA" id="ARBA00007543"/>
    </source>
</evidence>
<keyword evidence="3" id="KW-1003">Cell membrane</keyword>
<dbReference type="PANTHER" id="PTHR43141:SF4">
    <property type="entry name" value="CYTOCHROME BD2 SUBUNIT II"/>
    <property type="match status" value="1"/>
</dbReference>
<dbReference type="Pfam" id="PF02322">
    <property type="entry name" value="Cyt_bd_oxida_II"/>
    <property type="match status" value="1"/>
</dbReference>
<feature type="transmembrane region" description="Helical" evidence="7">
    <location>
        <begin position="184"/>
        <end position="203"/>
    </location>
</feature>
<feature type="transmembrane region" description="Helical" evidence="7">
    <location>
        <begin position="56"/>
        <end position="78"/>
    </location>
</feature>
<dbReference type="GO" id="GO:0070069">
    <property type="term" value="C:cytochrome complex"/>
    <property type="evidence" value="ECO:0007669"/>
    <property type="project" value="TreeGrafter"/>
</dbReference>
<dbReference type="EMBL" id="BOQP01000040">
    <property type="protein sequence ID" value="GIM79867.1"/>
    <property type="molecule type" value="Genomic_DNA"/>
</dbReference>
<accession>A0A919SWN9</accession>
<comment type="similarity">
    <text evidence="2">Belongs to the cytochrome ubiquinol oxidase subunit 2 family.</text>
</comment>
<feature type="transmembrane region" description="Helical" evidence="7">
    <location>
        <begin position="84"/>
        <end position="104"/>
    </location>
</feature>
<feature type="transmembrane region" description="Helical" evidence="7">
    <location>
        <begin position="116"/>
        <end position="137"/>
    </location>
</feature>
<keyword evidence="6 7" id="KW-0472">Membrane</keyword>
<feature type="transmembrane region" description="Helical" evidence="7">
    <location>
        <begin position="244"/>
        <end position="264"/>
    </location>
</feature>
<evidence type="ECO:0000256" key="7">
    <source>
        <dbReference type="SAM" id="Phobius"/>
    </source>
</evidence>
<keyword evidence="5 7" id="KW-1133">Transmembrane helix</keyword>
<feature type="transmembrane region" description="Helical" evidence="7">
    <location>
        <begin position="215"/>
        <end position="235"/>
    </location>
</feature>
<dbReference type="Proteomes" id="UP000680865">
    <property type="component" value="Unassembled WGS sequence"/>
</dbReference>
<evidence type="ECO:0000256" key="3">
    <source>
        <dbReference type="ARBA" id="ARBA00022475"/>
    </source>
</evidence>
<feature type="transmembrane region" description="Helical" evidence="7">
    <location>
        <begin position="143"/>
        <end position="164"/>
    </location>
</feature>